<dbReference type="EMBL" id="QGHS01000002">
    <property type="protein sequence ID" value="PWT49580.1"/>
    <property type="molecule type" value="Genomic_DNA"/>
</dbReference>
<accession>A0A317GLC6</accession>
<evidence type="ECO:0000313" key="5">
    <source>
        <dbReference type="Proteomes" id="UP000245866"/>
    </source>
</evidence>
<proteinExistence type="predicted"/>
<evidence type="ECO:0000256" key="1">
    <source>
        <dbReference type="ARBA" id="ARBA00022729"/>
    </source>
</evidence>
<protein>
    <recommendedName>
        <fullName evidence="3">YSIRK Gram-positive signal peptide domain-containing protein</fullName>
    </recommendedName>
</protein>
<comment type="caution">
    <text evidence="4">The sequence shown here is derived from an EMBL/GenBank/DDBJ whole genome shotgun (WGS) entry which is preliminary data.</text>
</comment>
<name>A0A317GLC6_LIMRT</name>
<reference evidence="4 5" key="1">
    <citation type="journal article" date="2018" name="Front. Microbiol.">
        <title>Comparative Genomics of the Herbivore Gut Symbiont Lactobacillus reuteri Reveals Genetic Diversity and Lifestyle Adaptation.</title>
        <authorList>
            <person name="Zhao J."/>
        </authorList>
    </citation>
    <scope>NUCLEOTIDE SEQUENCE [LARGE SCALE GENOMIC DNA]</scope>
    <source>
        <strain evidence="4 5">LR12</strain>
    </source>
</reference>
<evidence type="ECO:0000259" key="3">
    <source>
        <dbReference type="Pfam" id="PF04650"/>
    </source>
</evidence>
<keyword evidence="1" id="KW-0732">Signal</keyword>
<dbReference type="Pfam" id="PF04650">
    <property type="entry name" value="YSIRK_signal"/>
    <property type="match status" value="1"/>
</dbReference>
<dbReference type="NCBIfam" id="TIGR01168">
    <property type="entry name" value="YSIRK_signal"/>
    <property type="match status" value="1"/>
</dbReference>
<feature type="compositionally biased region" description="Polar residues" evidence="2">
    <location>
        <begin position="57"/>
        <end position="79"/>
    </location>
</feature>
<dbReference type="InterPro" id="IPR005877">
    <property type="entry name" value="YSIRK_signal_dom"/>
</dbReference>
<feature type="domain" description="YSIRK Gram-positive signal peptide" evidence="3">
    <location>
        <begin position="16"/>
        <end position="41"/>
    </location>
</feature>
<gene>
    <name evidence="4" type="ORF">DKZ23_00410</name>
</gene>
<dbReference type="AlphaFoldDB" id="A0A317GLC6"/>
<evidence type="ECO:0000313" key="4">
    <source>
        <dbReference type="EMBL" id="PWT49580.1"/>
    </source>
</evidence>
<feature type="region of interest" description="Disordered" evidence="2">
    <location>
        <begin position="49"/>
        <end position="79"/>
    </location>
</feature>
<organism evidence="4 5">
    <name type="scientific">Limosilactobacillus reuteri</name>
    <name type="common">Lactobacillus reuteri</name>
    <dbReference type="NCBI Taxonomy" id="1598"/>
    <lineage>
        <taxon>Bacteria</taxon>
        <taxon>Bacillati</taxon>
        <taxon>Bacillota</taxon>
        <taxon>Bacilli</taxon>
        <taxon>Lactobacillales</taxon>
        <taxon>Lactobacillaceae</taxon>
        <taxon>Limosilactobacillus</taxon>
    </lineage>
</organism>
<sequence>MLSKNNNRELKRKMEEKQDRFTIKKLSVGVASVLLGSFIMGTQAVQTAHASDDNTEDATVNSAQNTTMEQVVPLTASTS</sequence>
<dbReference type="RefSeq" id="WP_134906569.1">
    <property type="nucleotide sequence ID" value="NZ_JAJAOX010000112.1"/>
</dbReference>
<evidence type="ECO:0000256" key="2">
    <source>
        <dbReference type="SAM" id="MobiDB-lite"/>
    </source>
</evidence>
<dbReference type="Proteomes" id="UP000245866">
    <property type="component" value="Unassembled WGS sequence"/>
</dbReference>